<organism evidence="1 2">
    <name type="scientific">Rhizobium phaseoli</name>
    <dbReference type="NCBI Taxonomy" id="396"/>
    <lineage>
        <taxon>Bacteria</taxon>
        <taxon>Pseudomonadati</taxon>
        <taxon>Pseudomonadota</taxon>
        <taxon>Alphaproteobacteria</taxon>
        <taxon>Hyphomicrobiales</taxon>
        <taxon>Rhizobiaceae</taxon>
        <taxon>Rhizobium/Agrobacterium group</taxon>
        <taxon>Rhizobium</taxon>
    </lineage>
</organism>
<sequence length="96" mass="11080">MATRRSEEQVVVNVIRFPRRREHCDDPDCAFLSSDADARRLYKFALQYEMDGKSWATEIWAYSSKDAEDRVAAMRRSLTMCGQLYAEVEAEAPTPL</sequence>
<dbReference type="EMBL" id="CP064935">
    <property type="protein sequence ID" value="QPK12975.1"/>
    <property type="molecule type" value="Genomic_DNA"/>
</dbReference>
<accession>A0A7X6IX64</accession>
<dbReference type="AlphaFoldDB" id="A0A7X6IX64"/>
<geneLocation type="plasmid" evidence="1 2">
    <name>pBS3d</name>
</geneLocation>
<protein>
    <submittedName>
        <fullName evidence="1">Uncharacterized protein</fullName>
    </submittedName>
</protein>
<gene>
    <name evidence="1" type="ORF">HER27_028830</name>
</gene>
<evidence type="ECO:0000313" key="2">
    <source>
        <dbReference type="Proteomes" id="UP000540266"/>
    </source>
</evidence>
<dbReference type="Proteomes" id="UP000540266">
    <property type="component" value="Plasmid pBS3d"/>
</dbReference>
<reference evidence="1 2" key="1">
    <citation type="submission" date="2020-11" db="EMBL/GenBank/DDBJ databases">
        <title>Indigenous Rhizobia Nodulating Common beans in Western Kenya.</title>
        <authorList>
            <person name="Wekesa C.S."/>
            <person name="Oelmueller R."/>
            <person name="Furch A.C."/>
        </authorList>
    </citation>
    <scope>NUCLEOTIDE SEQUENCE [LARGE SCALE GENOMIC DNA]</scope>
    <source>
        <strain evidence="2">BS3</strain>
        <plasmid evidence="1 2">pBS3d</plasmid>
    </source>
</reference>
<name>A0A7X6IX64_9HYPH</name>
<proteinExistence type="predicted"/>
<keyword evidence="1" id="KW-0614">Plasmid</keyword>
<evidence type="ECO:0000313" key="1">
    <source>
        <dbReference type="EMBL" id="QPK12975.1"/>
    </source>
</evidence>